<evidence type="ECO:0000256" key="3">
    <source>
        <dbReference type="ARBA" id="ARBA00022989"/>
    </source>
</evidence>
<keyword evidence="3 5" id="KW-1133">Transmembrane helix</keyword>
<feature type="transmembrane region" description="Helical" evidence="5">
    <location>
        <begin position="318"/>
        <end position="340"/>
    </location>
</feature>
<evidence type="ECO:0000256" key="1">
    <source>
        <dbReference type="ARBA" id="ARBA00004141"/>
    </source>
</evidence>
<name>A0ABV8DNQ4_9NOCA</name>
<dbReference type="InterPro" id="IPR036259">
    <property type="entry name" value="MFS_trans_sf"/>
</dbReference>
<feature type="transmembrane region" description="Helical" evidence="5">
    <location>
        <begin position="224"/>
        <end position="249"/>
    </location>
</feature>
<protein>
    <submittedName>
        <fullName evidence="6">MFS transporter</fullName>
    </submittedName>
</protein>
<evidence type="ECO:0000313" key="6">
    <source>
        <dbReference type="EMBL" id="MFC3961359.1"/>
    </source>
</evidence>
<feature type="transmembrane region" description="Helical" evidence="5">
    <location>
        <begin position="157"/>
        <end position="175"/>
    </location>
</feature>
<comment type="subcellular location">
    <subcellularLocation>
        <location evidence="1">Membrane</location>
        <topology evidence="1">Multi-pass membrane protein</topology>
    </subcellularLocation>
</comment>
<feature type="transmembrane region" description="Helical" evidence="5">
    <location>
        <begin position="93"/>
        <end position="111"/>
    </location>
</feature>
<evidence type="ECO:0000256" key="2">
    <source>
        <dbReference type="ARBA" id="ARBA00022692"/>
    </source>
</evidence>
<evidence type="ECO:0000256" key="4">
    <source>
        <dbReference type="ARBA" id="ARBA00023136"/>
    </source>
</evidence>
<feature type="transmembrane region" description="Helical" evidence="5">
    <location>
        <begin position="7"/>
        <end position="26"/>
    </location>
</feature>
<accession>A0ABV8DNQ4</accession>
<keyword evidence="7" id="KW-1185">Reference proteome</keyword>
<feature type="transmembrane region" description="Helical" evidence="5">
    <location>
        <begin position="70"/>
        <end position="87"/>
    </location>
</feature>
<dbReference type="RefSeq" id="WP_378611108.1">
    <property type="nucleotide sequence ID" value="NZ_JBHSAX010000004.1"/>
</dbReference>
<feature type="transmembrane region" description="Helical" evidence="5">
    <location>
        <begin position="195"/>
        <end position="218"/>
    </location>
</feature>
<dbReference type="PANTHER" id="PTHR23514:SF13">
    <property type="entry name" value="INNER MEMBRANE PROTEIN YBJJ"/>
    <property type="match status" value="1"/>
</dbReference>
<proteinExistence type="predicted"/>
<feature type="transmembrane region" description="Helical" evidence="5">
    <location>
        <begin position="285"/>
        <end position="306"/>
    </location>
</feature>
<sequence length="390" mass="38876">MTERVRPVAAAYAAQGFGYAAIVTVLPEFKERLGISDTVVSVLLLGTVLAAALGSVAAEAIAVRWGSGRALVAALGAQAVALLGAALLGSLPLFAVALVLYGIGLGGVDAASNMQGVLVQRRAGRQLLGRFYAGYTAAAVAGALLVAGLLALDLPAVFALVAAAAVHVGVALLGFDPERAVRQREDRGPLPWPAIRIVGALIFAAFVVDAAVSTWSTVYLADGLGAVAAVTPLGYAAYQAAVLGARLTVDAAVVRFGRAPVALGAVAAGLAGCVLVAALPLVPGAIAGFAAAGLCAGALVPIAFSAAGEVRPERSDEIVATVNLFNYAGALAGAVLPGLISAGPALRAAFLLPAVCLLLVLPLVRRVDRLARSAPLDLGDPGGGVDQPLR</sequence>
<keyword evidence="2 5" id="KW-0812">Transmembrane</keyword>
<evidence type="ECO:0000313" key="7">
    <source>
        <dbReference type="Proteomes" id="UP001595696"/>
    </source>
</evidence>
<dbReference type="InterPro" id="IPR051788">
    <property type="entry name" value="MFS_Transporter"/>
</dbReference>
<dbReference type="Proteomes" id="UP001595696">
    <property type="component" value="Unassembled WGS sequence"/>
</dbReference>
<keyword evidence="4 5" id="KW-0472">Membrane</keyword>
<feature type="transmembrane region" description="Helical" evidence="5">
    <location>
        <begin position="38"/>
        <end position="58"/>
    </location>
</feature>
<comment type="caution">
    <text evidence="6">The sequence shown here is derived from an EMBL/GenBank/DDBJ whole genome shotgun (WGS) entry which is preliminary data.</text>
</comment>
<dbReference type="EMBL" id="JBHSAX010000004">
    <property type="protein sequence ID" value="MFC3961359.1"/>
    <property type="molecule type" value="Genomic_DNA"/>
</dbReference>
<dbReference type="SUPFAM" id="SSF103473">
    <property type="entry name" value="MFS general substrate transporter"/>
    <property type="match status" value="1"/>
</dbReference>
<feature type="transmembrane region" description="Helical" evidence="5">
    <location>
        <begin position="346"/>
        <end position="364"/>
    </location>
</feature>
<reference evidence="7" key="1">
    <citation type="journal article" date="2019" name="Int. J. Syst. Evol. Microbiol.">
        <title>The Global Catalogue of Microorganisms (GCM) 10K type strain sequencing project: providing services to taxonomists for standard genome sequencing and annotation.</title>
        <authorList>
            <consortium name="The Broad Institute Genomics Platform"/>
            <consortium name="The Broad Institute Genome Sequencing Center for Infectious Disease"/>
            <person name="Wu L."/>
            <person name="Ma J."/>
        </authorList>
    </citation>
    <scope>NUCLEOTIDE SEQUENCE [LARGE SCALE GENOMIC DNA]</scope>
    <source>
        <strain evidence="7">CGMCC 4.7330</strain>
    </source>
</reference>
<organism evidence="6 7">
    <name type="scientific">Nocardia jiangsuensis</name>
    <dbReference type="NCBI Taxonomy" id="1691563"/>
    <lineage>
        <taxon>Bacteria</taxon>
        <taxon>Bacillati</taxon>
        <taxon>Actinomycetota</taxon>
        <taxon>Actinomycetes</taxon>
        <taxon>Mycobacteriales</taxon>
        <taxon>Nocardiaceae</taxon>
        <taxon>Nocardia</taxon>
    </lineage>
</organism>
<feature type="transmembrane region" description="Helical" evidence="5">
    <location>
        <begin position="132"/>
        <end position="151"/>
    </location>
</feature>
<dbReference type="Gene3D" id="1.20.1250.20">
    <property type="entry name" value="MFS general substrate transporter like domains"/>
    <property type="match status" value="2"/>
</dbReference>
<dbReference type="InterPro" id="IPR011701">
    <property type="entry name" value="MFS"/>
</dbReference>
<evidence type="ECO:0000256" key="5">
    <source>
        <dbReference type="SAM" id="Phobius"/>
    </source>
</evidence>
<feature type="transmembrane region" description="Helical" evidence="5">
    <location>
        <begin position="261"/>
        <end position="279"/>
    </location>
</feature>
<dbReference type="Pfam" id="PF07690">
    <property type="entry name" value="MFS_1"/>
    <property type="match status" value="1"/>
</dbReference>
<gene>
    <name evidence="6" type="ORF">ACFO0B_05080</name>
</gene>
<dbReference type="PANTHER" id="PTHR23514">
    <property type="entry name" value="BYPASS OF STOP CODON PROTEIN 6"/>
    <property type="match status" value="1"/>
</dbReference>